<dbReference type="Proteomes" id="UP000050421">
    <property type="component" value="Unassembled WGS sequence"/>
</dbReference>
<reference evidence="2 3" key="1">
    <citation type="submission" date="2015-09" db="EMBL/GenBank/DDBJ databases">
        <title>Identification and resolution of microdiversity through metagenomic sequencing of parallel consortia.</title>
        <authorList>
            <person name="Nelson W.C."/>
            <person name="Romine M.F."/>
            <person name="Lindemann S.R."/>
        </authorList>
    </citation>
    <scope>NUCLEOTIDE SEQUENCE [LARGE SCALE GENOMIC DNA]</scope>
    <source>
        <strain evidence="2">HL-49</strain>
    </source>
</reference>
<evidence type="ECO:0000313" key="2">
    <source>
        <dbReference type="EMBL" id="KPQ20200.1"/>
    </source>
</evidence>
<organism evidence="2 3">
    <name type="scientific">Algoriphagus marincola HL-49</name>
    <dbReference type="NCBI Taxonomy" id="1305737"/>
    <lineage>
        <taxon>Bacteria</taxon>
        <taxon>Pseudomonadati</taxon>
        <taxon>Bacteroidota</taxon>
        <taxon>Cytophagia</taxon>
        <taxon>Cytophagales</taxon>
        <taxon>Cyclobacteriaceae</taxon>
        <taxon>Algoriphagus</taxon>
    </lineage>
</organism>
<proteinExistence type="predicted"/>
<dbReference type="PATRIC" id="fig|1305737.6.peg.514"/>
<dbReference type="Pfam" id="PF13173">
    <property type="entry name" value="AAA_14"/>
    <property type="match status" value="1"/>
</dbReference>
<dbReference type="InterPro" id="IPR027417">
    <property type="entry name" value="P-loop_NTPase"/>
</dbReference>
<evidence type="ECO:0000313" key="3">
    <source>
        <dbReference type="Proteomes" id="UP000050421"/>
    </source>
</evidence>
<dbReference type="SUPFAM" id="SSF52540">
    <property type="entry name" value="P-loop containing nucleoside triphosphate hydrolases"/>
    <property type="match status" value="1"/>
</dbReference>
<accession>A0A0P8AMK5</accession>
<dbReference type="STRING" id="1305737.GCA_000526355_03359"/>
<name>A0A0P8AMK5_9BACT</name>
<evidence type="ECO:0000259" key="1">
    <source>
        <dbReference type="Pfam" id="PF13173"/>
    </source>
</evidence>
<dbReference type="eggNOG" id="COG1373">
    <property type="taxonomic scope" value="Bacteria"/>
</dbReference>
<comment type="caution">
    <text evidence="2">The sequence shown here is derived from an EMBL/GenBank/DDBJ whole genome shotgun (WGS) entry which is preliminary data.</text>
</comment>
<dbReference type="InterPro" id="IPR041682">
    <property type="entry name" value="AAA_14"/>
</dbReference>
<protein>
    <submittedName>
        <fullName evidence="2">ATPase with DUF4143 domain</fullName>
    </submittedName>
</protein>
<dbReference type="PANTHER" id="PTHR42990:SF1">
    <property type="entry name" value="AAA+ ATPASE DOMAIN-CONTAINING PROTEIN"/>
    <property type="match status" value="1"/>
</dbReference>
<gene>
    <name evidence="2" type="ORF">HLUCCX10_00355</name>
</gene>
<dbReference type="EMBL" id="LJXT01000001">
    <property type="protein sequence ID" value="KPQ20200.1"/>
    <property type="molecule type" value="Genomic_DNA"/>
</dbReference>
<sequence length="398" mass="45865">MENLLKRYQSLLSKVQLGFERNLSSQINWEARAIGLKGARGTGKSTLMLQQIKKRGDFSKSVYISLDDLYFKNNTVLDTAEQLYRDGIRRLYLDEVHKYHDWQREIKNLYDFYPDLKLIISGSSILELQKSSVDLSRRVLFYELPSLSFREFLELKYGIIIPKFTLEELQKNHISIAQSIKEKLDSPLTYFREFLEYGAYPYFMEGVTDFGYRLQQVVNVVIDYDLPEAKDISVGTQSKLKKLLFILSESVPFTPNISKLATQLETTRPILLEMLYLLEEARLVRNLRSASKGTSLLNKPEKIYLSNTSLIHSFSEKGRNQGNLRETFAIDQLQNAGYSVTFPKQGDFLVNETYLLEIGGAGKGSSQVSNFENHLIFSDDLEIGWGRKLPLFLLGLMY</sequence>
<dbReference type="PANTHER" id="PTHR42990">
    <property type="entry name" value="ATPASE"/>
    <property type="match status" value="1"/>
</dbReference>
<dbReference type="AlphaFoldDB" id="A0A0P8AMK5"/>
<feature type="domain" description="AAA" evidence="1">
    <location>
        <begin position="32"/>
        <end position="153"/>
    </location>
</feature>